<dbReference type="Pfam" id="PF13868">
    <property type="entry name" value="TPH"/>
    <property type="match status" value="1"/>
</dbReference>
<evidence type="ECO:0000256" key="6">
    <source>
        <dbReference type="ARBA" id="ARBA00033773"/>
    </source>
</evidence>
<evidence type="ECO:0000256" key="3">
    <source>
        <dbReference type="ARBA" id="ARBA00023069"/>
    </source>
</evidence>
<dbReference type="InterPro" id="IPR043597">
    <property type="entry name" value="TPH_dom"/>
</dbReference>
<feature type="coiled-coil region" evidence="7">
    <location>
        <begin position="128"/>
        <end position="155"/>
    </location>
</feature>
<dbReference type="Proteomes" id="UP000287033">
    <property type="component" value="Unassembled WGS sequence"/>
</dbReference>
<evidence type="ECO:0000259" key="9">
    <source>
        <dbReference type="Pfam" id="PF13868"/>
    </source>
</evidence>
<dbReference type="OrthoDB" id="75950at2759"/>
<evidence type="ECO:0000256" key="2">
    <source>
        <dbReference type="ARBA" id="ARBA00023054"/>
    </source>
</evidence>
<dbReference type="AlphaFoldDB" id="A0A401SLC7"/>
<comment type="subcellular location">
    <subcellularLocation>
        <location evidence="1">Cell projection</location>
        <location evidence="1">Cilium</location>
    </subcellularLocation>
</comment>
<comment type="caution">
    <text evidence="10">The sequence shown here is derived from an EMBL/GenBank/DDBJ whole genome shotgun (WGS) entry which is preliminary data.</text>
</comment>
<evidence type="ECO:0000313" key="11">
    <source>
        <dbReference type="Proteomes" id="UP000287033"/>
    </source>
</evidence>
<gene>
    <name evidence="10" type="ORF">chiPu_0009635</name>
</gene>
<evidence type="ECO:0000256" key="1">
    <source>
        <dbReference type="ARBA" id="ARBA00004138"/>
    </source>
</evidence>
<keyword evidence="4" id="KW-0966">Cell projection</keyword>
<dbReference type="GO" id="GO:0005929">
    <property type="term" value="C:cilium"/>
    <property type="evidence" value="ECO:0007669"/>
    <property type="project" value="UniProtKB-SubCell"/>
</dbReference>
<evidence type="ECO:0000313" key="10">
    <source>
        <dbReference type="EMBL" id="GCC31178.1"/>
    </source>
</evidence>
<dbReference type="PANTHER" id="PTHR31183">
    <property type="entry name" value="TRICHOPLEIN KERATIN FILAMENT-BINDING PROTEIN FAMILY MEMBER"/>
    <property type="match status" value="1"/>
</dbReference>
<dbReference type="STRING" id="137246.A0A401SLC7"/>
<keyword evidence="3" id="KW-0969">Cilium</keyword>
<evidence type="ECO:0000256" key="4">
    <source>
        <dbReference type="ARBA" id="ARBA00023273"/>
    </source>
</evidence>
<feature type="domain" description="Trichohyalin-plectin-homology" evidence="9">
    <location>
        <begin position="159"/>
        <end position="491"/>
    </location>
</feature>
<dbReference type="PANTHER" id="PTHR31183:SF1">
    <property type="entry name" value="CILIA- AND FLAGELLA-ASSOCIATED PROTEIN 53"/>
    <property type="match status" value="1"/>
</dbReference>
<accession>A0A401SLC7</accession>
<keyword evidence="2 7" id="KW-0175">Coiled coil</keyword>
<proteinExistence type="inferred from homology"/>
<feature type="compositionally biased region" description="Basic and acidic residues" evidence="8">
    <location>
        <begin position="270"/>
        <end position="289"/>
    </location>
</feature>
<dbReference type="InterPro" id="IPR043596">
    <property type="entry name" value="CFAP53/TCHP"/>
</dbReference>
<evidence type="ECO:0000256" key="5">
    <source>
        <dbReference type="ARBA" id="ARBA00033747"/>
    </source>
</evidence>
<name>A0A401SLC7_CHIPU</name>
<dbReference type="EMBL" id="BEZZ01000347">
    <property type="protein sequence ID" value="GCC31178.1"/>
    <property type="molecule type" value="Genomic_DNA"/>
</dbReference>
<keyword evidence="11" id="KW-1185">Reference proteome</keyword>
<reference evidence="10 11" key="1">
    <citation type="journal article" date="2018" name="Nat. Ecol. Evol.">
        <title>Shark genomes provide insights into elasmobranch evolution and the origin of vertebrates.</title>
        <authorList>
            <person name="Hara Y"/>
            <person name="Yamaguchi K"/>
            <person name="Onimaru K"/>
            <person name="Kadota M"/>
            <person name="Koyanagi M"/>
            <person name="Keeley SD"/>
            <person name="Tatsumi K"/>
            <person name="Tanaka K"/>
            <person name="Motone F"/>
            <person name="Kageyama Y"/>
            <person name="Nozu R"/>
            <person name="Adachi N"/>
            <person name="Nishimura O"/>
            <person name="Nakagawa R"/>
            <person name="Tanegashima C"/>
            <person name="Kiyatake I"/>
            <person name="Matsumoto R"/>
            <person name="Murakumo K"/>
            <person name="Nishida K"/>
            <person name="Terakita A"/>
            <person name="Kuratani S"/>
            <person name="Sato K"/>
            <person name="Hyodo S Kuraku.S."/>
        </authorList>
    </citation>
    <scope>NUCLEOTIDE SEQUENCE [LARGE SCALE GENOMIC DNA]</scope>
</reference>
<sequence length="519" mass="62024">MMAAKCREKPCGREVKGPTPCSVGLLAKSAGNFANADLVKELEQDLRAETYANFVRVHKEYETQNRVILEQEQMQLKGNIRYRVQRAMEFYENGIEQRRIKLRDLLEAEEKDYMNQLSLLGETPLERQAKMRQHVKDLKIKREQERQKLVAEKLDQQFREQCEELQTKLSHQRVLELAKDRKAQIEFNKKLQDQQKEEEQIFEELWEKDRLAKEERAEKEVKEQHEKQQEVLAGVLEQMAEANAKRMDQKQLIKEEAKLMKERQRLSKLEDERLAQEKAQKQKEFRDSLNRSMALKKKRLAKEKEEEQALDTKIREQALKESADDAQEQLQKKLDLQREVQIYRKYLAQKADDEKRQEEETNRLIEKDVEKTWAKRNEQVRLKKEALDRLKKEVMETRKLQIQEHLEKNTKTPQQMAEERAKIIQTIEEQKKVEDEKLARDKQAKKMHQQDVLAQIKYQKHQAEKKKAEEQREVEAGKLEEEAYQKKLQDALSQPYTSSDKIHPWRRENCLNPKLNETC</sequence>
<protein>
    <recommendedName>
        <fullName evidence="6">Cilia- and flagella-associated protein 53</fullName>
    </recommendedName>
</protein>
<organism evidence="10 11">
    <name type="scientific">Chiloscyllium punctatum</name>
    <name type="common">Brownbanded bambooshark</name>
    <name type="synonym">Hemiscyllium punctatum</name>
    <dbReference type="NCBI Taxonomy" id="137246"/>
    <lineage>
        <taxon>Eukaryota</taxon>
        <taxon>Metazoa</taxon>
        <taxon>Chordata</taxon>
        <taxon>Craniata</taxon>
        <taxon>Vertebrata</taxon>
        <taxon>Chondrichthyes</taxon>
        <taxon>Elasmobranchii</taxon>
        <taxon>Galeomorphii</taxon>
        <taxon>Galeoidea</taxon>
        <taxon>Orectolobiformes</taxon>
        <taxon>Hemiscylliidae</taxon>
        <taxon>Chiloscyllium</taxon>
    </lineage>
</organism>
<feature type="region of interest" description="Disordered" evidence="8">
    <location>
        <begin position="270"/>
        <end position="291"/>
    </location>
</feature>
<dbReference type="OMA" id="IQAQHND"/>
<comment type="similarity">
    <text evidence="5">Belongs to the CFAP53 family.</text>
</comment>
<evidence type="ECO:0000256" key="7">
    <source>
        <dbReference type="SAM" id="Coils"/>
    </source>
</evidence>
<evidence type="ECO:0000256" key="8">
    <source>
        <dbReference type="SAM" id="MobiDB-lite"/>
    </source>
</evidence>